<keyword evidence="4" id="KW-0808">Transferase</keyword>
<evidence type="ECO:0000256" key="2">
    <source>
        <dbReference type="ARBA" id="ARBA00011977"/>
    </source>
</evidence>
<dbReference type="HAMAP" id="MF_01057">
    <property type="entry name" value="tRNA_methyltr_TrmB"/>
    <property type="match status" value="1"/>
</dbReference>
<dbReference type="CDD" id="cd02440">
    <property type="entry name" value="AdoMet_MTases"/>
    <property type="match status" value="1"/>
</dbReference>
<dbReference type="NCBIfam" id="TIGR00091">
    <property type="entry name" value="tRNA (guanosine(46)-N7)-methyltransferase TrmB"/>
    <property type="match status" value="1"/>
</dbReference>
<organism evidence="7">
    <name type="scientific">marine metagenome</name>
    <dbReference type="NCBI Taxonomy" id="408172"/>
    <lineage>
        <taxon>unclassified sequences</taxon>
        <taxon>metagenomes</taxon>
        <taxon>ecological metagenomes</taxon>
    </lineage>
</organism>
<feature type="non-terminal residue" evidence="7">
    <location>
        <position position="263"/>
    </location>
</feature>
<reference evidence="7" key="1">
    <citation type="submission" date="2018-05" db="EMBL/GenBank/DDBJ databases">
        <authorList>
            <person name="Lanie J.A."/>
            <person name="Ng W.-L."/>
            <person name="Kazmierczak K.M."/>
            <person name="Andrzejewski T.M."/>
            <person name="Davidsen T.M."/>
            <person name="Wayne K.J."/>
            <person name="Tettelin H."/>
            <person name="Glass J.I."/>
            <person name="Rusch D."/>
            <person name="Podicherti R."/>
            <person name="Tsui H.-C.T."/>
            <person name="Winkler M.E."/>
        </authorList>
    </citation>
    <scope>NUCLEOTIDE SEQUENCE</scope>
</reference>
<evidence type="ECO:0000256" key="3">
    <source>
        <dbReference type="ARBA" id="ARBA00022603"/>
    </source>
</evidence>
<dbReference type="GO" id="GO:0043527">
    <property type="term" value="C:tRNA methyltransferase complex"/>
    <property type="evidence" value="ECO:0007669"/>
    <property type="project" value="TreeGrafter"/>
</dbReference>
<sequence length="263" mass="30415">MSLMTARPSSAKFSEQNPYFIDTDERPNWQNLFGNCQPIKLEVGFGMGDFLIEMASKEAHSNFIGIDFSKNGILKLLNRIKNLQLKNIRVAYGDVRNKIPLLFQDEELNTVYINFPDPWPKKRHIKRRLIKPALVKLLAQKLTPKGHVYLATDSQLYSQEMLEYFNAEPLFQNMNQEVGFLEDRNNLPRTKYEKSFIYAGEKIHYLEYVRLASAGKDEKICKKNPLIKTETSQFQRPGAKTKNKDSLLVEKFENAEAKAKDAC</sequence>
<dbReference type="InterPro" id="IPR003358">
    <property type="entry name" value="tRNA_(Gua-N-7)_MeTrfase_Trmb"/>
</dbReference>
<keyword evidence="5" id="KW-0949">S-adenosyl-L-methionine</keyword>
<dbReference type="Gene3D" id="3.40.50.150">
    <property type="entry name" value="Vaccinia Virus protein VP39"/>
    <property type="match status" value="1"/>
</dbReference>
<accession>A0A382K986</accession>
<dbReference type="PROSITE" id="PS51625">
    <property type="entry name" value="SAM_MT_TRMB"/>
    <property type="match status" value="1"/>
</dbReference>
<evidence type="ECO:0000256" key="1">
    <source>
        <dbReference type="ARBA" id="ARBA00000142"/>
    </source>
</evidence>
<evidence type="ECO:0000256" key="5">
    <source>
        <dbReference type="ARBA" id="ARBA00022691"/>
    </source>
</evidence>
<dbReference type="EMBL" id="UINC01078485">
    <property type="protein sequence ID" value="SVC19607.1"/>
    <property type="molecule type" value="Genomic_DNA"/>
</dbReference>
<dbReference type="SUPFAM" id="SSF53335">
    <property type="entry name" value="S-adenosyl-L-methionine-dependent methyltransferases"/>
    <property type="match status" value="1"/>
</dbReference>
<dbReference type="InterPro" id="IPR029063">
    <property type="entry name" value="SAM-dependent_MTases_sf"/>
</dbReference>
<gene>
    <name evidence="7" type="ORF">METZ01_LOCUS272461</name>
</gene>
<dbReference type="InterPro" id="IPR055361">
    <property type="entry name" value="tRNA_methyltr_TrmB_bact"/>
</dbReference>
<comment type="catalytic activity">
    <reaction evidence="1">
        <text>guanosine(46) in tRNA + S-adenosyl-L-methionine = N(7)-methylguanosine(46) in tRNA + S-adenosyl-L-homocysteine</text>
        <dbReference type="Rhea" id="RHEA:42708"/>
        <dbReference type="Rhea" id="RHEA-COMP:10188"/>
        <dbReference type="Rhea" id="RHEA-COMP:10189"/>
        <dbReference type="ChEBI" id="CHEBI:57856"/>
        <dbReference type="ChEBI" id="CHEBI:59789"/>
        <dbReference type="ChEBI" id="CHEBI:74269"/>
        <dbReference type="ChEBI" id="CHEBI:74480"/>
        <dbReference type="EC" id="2.1.1.33"/>
    </reaction>
</comment>
<dbReference type="AlphaFoldDB" id="A0A382K986"/>
<evidence type="ECO:0000313" key="7">
    <source>
        <dbReference type="EMBL" id="SVC19607.1"/>
    </source>
</evidence>
<dbReference type="PANTHER" id="PTHR23417">
    <property type="entry name" value="3-DEOXY-D-MANNO-OCTULOSONIC-ACID TRANSFERASE/TRNA GUANINE-N 7 - -METHYLTRANSFERASE"/>
    <property type="match status" value="1"/>
</dbReference>
<keyword evidence="6" id="KW-0819">tRNA processing</keyword>
<evidence type="ECO:0000256" key="6">
    <source>
        <dbReference type="ARBA" id="ARBA00022694"/>
    </source>
</evidence>
<name>A0A382K986_9ZZZZ</name>
<dbReference type="PANTHER" id="PTHR23417:SF14">
    <property type="entry name" value="PENTACOTRIPEPTIDE-REPEAT REGION OF PRORP DOMAIN-CONTAINING PROTEIN"/>
    <property type="match status" value="1"/>
</dbReference>
<keyword evidence="3" id="KW-0489">Methyltransferase</keyword>
<dbReference type="GO" id="GO:0008176">
    <property type="term" value="F:tRNA (guanine(46)-N7)-methyltransferase activity"/>
    <property type="evidence" value="ECO:0007669"/>
    <property type="project" value="UniProtKB-EC"/>
</dbReference>
<evidence type="ECO:0000256" key="4">
    <source>
        <dbReference type="ARBA" id="ARBA00022679"/>
    </source>
</evidence>
<dbReference type="EC" id="2.1.1.33" evidence="2"/>
<proteinExistence type="inferred from homology"/>
<protein>
    <recommendedName>
        <fullName evidence="2">tRNA (guanine(46)-N(7))-methyltransferase</fullName>
        <ecNumber evidence="2">2.1.1.33</ecNumber>
    </recommendedName>
</protein>
<dbReference type="Pfam" id="PF02390">
    <property type="entry name" value="Methyltransf_4"/>
    <property type="match status" value="1"/>
</dbReference>